<name>A0A1H7A7U7_9PSED</name>
<feature type="transmembrane region" description="Helical" evidence="1">
    <location>
        <begin position="30"/>
        <end position="49"/>
    </location>
</feature>
<dbReference type="EMBL" id="FNZE01000011">
    <property type="protein sequence ID" value="SEJ57115.1"/>
    <property type="molecule type" value="Genomic_DNA"/>
</dbReference>
<evidence type="ECO:0000256" key="1">
    <source>
        <dbReference type="SAM" id="Phobius"/>
    </source>
</evidence>
<keyword evidence="3" id="KW-1185">Reference proteome</keyword>
<organism evidence="2 3">
    <name type="scientific">Pseudomonas linyingensis</name>
    <dbReference type="NCBI Taxonomy" id="915471"/>
    <lineage>
        <taxon>Bacteria</taxon>
        <taxon>Pseudomonadati</taxon>
        <taxon>Pseudomonadota</taxon>
        <taxon>Gammaproteobacteria</taxon>
        <taxon>Pseudomonadales</taxon>
        <taxon>Pseudomonadaceae</taxon>
        <taxon>Pseudomonas</taxon>
    </lineage>
</organism>
<keyword evidence="1" id="KW-1133">Transmembrane helix</keyword>
<protein>
    <submittedName>
        <fullName evidence="2">Uncharacterized protein</fullName>
    </submittedName>
</protein>
<keyword evidence="1" id="KW-0812">Transmembrane</keyword>
<dbReference type="RefSeq" id="WP_170847773.1">
    <property type="nucleotide sequence ID" value="NZ_FNZE01000011.1"/>
</dbReference>
<keyword evidence="1" id="KW-0472">Membrane</keyword>
<proteinExistence type="predicted"/>
<dbReference type="Proteomes" id="UP000242930">
    <property type="component" value="Unassembled WGS sequence"/>
</dbReference>
<dbReference type="STRING" id="915471.SAMN05216201_11133"/>
<dbReference type="AlphaFoldDB" id="A0A1H7A7U7"/>
<reference evidence="3" key="1">
    <citation type="submission" date="2016-10" db="EMBL/GenBank/DDBJ databases">
        <authorList>
            <person name="Varghese N."/>
            <person name="Submissions S."/>
        </authorList>
    </citation>
    <scope>NUCLEOTIDE SEQUENCE [LARGE SCALE GENOMIC DNA]</scope>
    <source>
        <strain evidence="3">LMG 25967</strain>
    </source>
</reference>
<evidence type="ECO:0000313" key="3">
    <source>
        <dbReference type="Proteomes" id="UP000242930"/>
    </source>
</evidence>
<accession>A0A1H7A7U7</accession>
<gene>
    <name evidence="2" type="ORF">SAMN05216201_11133</name>
</gene>
<sequence length="51" mass="5489">MVSAFTDRARRWAAFGLAAGVVLVDSTSRLLSMCADLVIVGLLLAVLLLRR</sequence>
<evidence type="ECO:0000313" key="2">
    <source>
        <dbReference type="EMBL" id="SEJ57115.1"/>
    </source>
</evidence>